<dbReference type="Proteomes" id="UP000316649">
    <property type="component" value="Unassembled WGS sequence"/>
</dbReference>
<name>A0A557S541_9GAMM</name>
<dbReference type="PANTHER" id="PTHR11795:SF442">
    <property type="entry name" value="ABC TRANSPORTER ATP-BINDING PROTEIN"/>
    <property type="match status" value="1"/>
</dbReference>
<keyword evidence="3" id="KW-1003">Cell membrane</keyword>
<dbReference type="InterPro" id="IPR052157">
    <property type="entry name" value="BCAA_transport_permease"/>
</dbReference>
<feature type="transmembrane region" description="Helical" evidence="9">
    <location>
        <begin position="62"/>
        <end position="81"/>
    </location>
</feature>
<feature type="transmembrane region" description="Helical" evidence="9">
    <location>
        <begin position="226"/>
        <end position="252"/>
    </location>
</feature>
<gene>
    <name evidence="10" type="ORF">FHP88_13175</name>
</gene>
<comment type="caution">
    <text evidence="10">The sequence shown here is derived from an EMBL/GenBank/DDBJ whole genome shotgun (WGS) entry which is preliminary data.</text>
</comment>
<proteinExistence type="inferred from homology"/>
<sequence>MESSFYLIQLLNGIQYGFLLFLLASGLTLIFGIMGIINLAHGAFYMIGAYLCYWLTGITGNLFTGILLAIPLSILFGYAVERLAISHLYNRDHLYQVLLTYALILIANELQSIFWGNDVHSVAIPEVLKGSIQLTDNQAYPIYRLFISSACIVLAILMYWVIQKTKLGMTIRAGASNREMVQALGININWLFAIVFSMGATLAALAGMLSAPVNSVYPGIGDNILIISFVVVVIGGIGSIKGAFIGALLIGLADTFGKVLLPEMASMVAYALMAAVLFWRPQGLFGKV</sequence>
<dbReference type="OrthoDB" id="9807115at2"/>
<comment type="subcellular location">
    <subcellularLocation>
        <location evidence="1">Cell inner membrane</location>
        <topology evidence="1">Multi-pass membrane protein</topology>
    </subcellularLocation>
</comment>
<keyword evidence="6 9" id="KW-1133">Transmembrane helix</keyword>
<organism evidence="10 11">
    <name type="scientific">Sedimenticola selenatireducens</name>
    <dbReference type="NCBI Taxonomy" id="191960"/>
    <lineage>
        <taxon>Bacteria</taxon>
        <taxon>Pseudomonadati</taxon>
        <taxon>Pseudomonadota</taxon>
        <taxon>Gammaproteobacteria</taxon>
        <taxon>Chromatiales</taxon>
        <taxon>Sedimenticolaceae</taxon>
        <taxon>Sedimenticola</taxon>
    </lineage>
</organism>
<keyword evidence="2" id="KW-0813">Transport</keyword>
<comment type="similarity">
    <text evidence="8">Belongs to the binding-protein-dependent transport system permease family. LivHM subfamily.</text>
</comment>
<evidence type="ECO:0000256" key="9">
    <source>
        <dbReference type="SAM" id="Phobius"/>
    </source>
</evidence>
<feature type="transmembrane region" description="Helical" evidence="9">
    <location>
        <begin position="259"/>
        <end position="279"/>
    </location>
</feature>
<keyword evidence="5" id="KW-0029">Amino-acid transport</keyword>
<dbReference type="Pfam" id="PF02653">
    <property type="entry name" value="BPD_transp_2"/>
    <property type="match status" value="1"/>
</dbReference>
<accession>A0A557S541</accession>
<feature type="transmembrane region" description="Helical" evidence="9">
    <location>
        <begin position="93"/>
        <end position="115"/>
    </location>
</feature>
<evidence type="ECO:0000256" key="3">
    <source>
        <dbReference type="ARBA" id="ARBA00022475"/>
    </source>
</evidence>
<evidence type="ECO:0000256" key="6">
    <source>
        <dbReference type="ARBA" id="ARBA00022989"/>
    </source>
</evidence>
<dbReference type="GO" id="GO:0022857">
    <property type="term" value="F:transmembrane transporter activity"/>
    <property type="evidence" value="ECO:0007669"/>
    <property type="project" value="InterPro"/>
</dbReference>
<feature type="transmembrane region" description="Helical" evidence="9">
    <location>
        <begin position="142"/>
        <end position="162"/>
    </location>
</feature>
<dbReference type="PANTHER" id="PTHR11795">
    <property type="entry name" value="BRANCHED-CHAIN AMINO ACID TRANSPORT SYSTEM PERMEASE PROTEIN LIVH"/>
    <property type="match status" value="1"/>
</dbReference>
<dbReference type="EMBL" id="VMNH01000016">
    <property type="protein sequence ID" value="TVO72536.1"/>
    <property type="molecule type" value="Genomic_DNA"/>
</dbReference>
<dbReference type="AlphaFoldDB" id="A0A557S541"/>
<evidence type="ECO:0000313" key="11">
    <source>
        <dbReference type="Proteomes" id="UP000316649"/>
    </source>
</evidence>
<evidence type="ECO:0000256" key="8">
    <source>
        <dbReference type="ARBA" id="ARBA00037998"/>
    </source>
</evidence>
<dbReference type="GO" id="GO:0005886">
    <property type="term" value="C:plasma membrane"/>
    <property type="evidence" value="ECO:0007669"/>
    <property type="project" value="UniProtKB-SubCell"/>
</dbReference>
<reference evidence="10 11" key="1">
    <citation type="submission" date="2019-07" db="EMBL/GenBank/DDBJ databases">
        <title>The pathways for chlorine oxyanion respiration interact through the shared metabolite chlorate.</title>
        <authorList>
            <person name="Barnum T.P."/>
            <person name="Cheng Y."/>
            <person name="Hill K.A."/>
            <person name="Lucas L.N."/>
            <person name="Carlson H.K."/>
            <person name="Coates J.D."/>
        </authorList>
    </citation>
    <scope>NUCLEOTIDE SEQUENCE [LARGE SCALE GENOMIC DNA]</scope>
    <source>
        <strain evidence="10 11">BK-1</strain>
    </source>
</reference>
<evidence type="ECO:0000256" key="1">
    <source>
        <dbReference type="ARBA" id="ARBA00004429"/>
    </source>
</evidence>
<dbReference type="CDD" id="cd06582">
    <property type="entry name" value="TM_PBP1_LivH_like"/>
    <property type="match status" value="1"/>
</dbReference>
<feature type="transmembrane region" description="Helical" evidence="9">
    <location>
        <begin position="183"/>
        <end position="206"/>
    </location>
</feature>
<evidence type="ECO:0000256" key="5">
    <source>
        <dbReference type="ARBA" id="ARBA00022970"/>
    </source>
</evidence>
<evidence type="ECO:0000256" key="4">
    <source>
        <dbReference type="ARBA" id="ARBA00022692"/>
    </source>
</evidence>
<evidence type="ECO:0000256" key="2">
    <source>
        <dbReference type="ARBA" id="ARBA00022448"/>
    </source>
</evidence>
<protein>
    <submittedName>
        <fullName evidence="10">Branched-chain amino acid ABC transporter permease</fullName>
    </submittedName>
</protein>
<keyword evidence="11" id="KW-1185">Reference proteome</keyword>
<keyword evidence="7 9" id="KW-0472">Membrane</keyword>
<evidence type="ECO:0000256" key="7">
    <source>
        <dbReference type="ARBA" id="ARBA00023136"/>
    </source>
</evidence>
<evidence type="ECO:0000313" key="10">
    <source>
        <dbReference type="EMBL" id="TVO72536.1"/>
    </source>
</evidence>
<keyword evidence="4 9" id="KW-0812">Transmembrane</keyword>
<dbReference type="GO" id="GO:0006865">
    <property type="term" value="P:amino acid transport"/>
    <property type="evidence" value="ECO:0007669"/>
    <property type="project" value="UniProtKB-KW"/>
</dbReference>
<dbReference type="InterPro" id="IPR001851">
    <property type="entry name" value="ABC_transp_permease"/>
</dbReference>
<dbReference type="RefSeq" id="WP_144359539.1">
    <property type="nucleotide sequence ID" value="NZ_VMNH01000016.1"/>
</dbReference>